<gene>
    <name evidence="1" type="ORF">DFP76_10623</name>
</gene>
<evidence type="ECO:0000313" key="2">
    <source>
        <dbReference type="Proteomes" id="UP000252086"/>
    </source>
</evidence>
<organism evidence="1 2">
    <name type="scientific">Marinomonas aquiplantarum</name>
    <dbReference type="NCBI Taxonomy" id="491951"/>
    <lineage>
        <taxon>Bacteria</taxon>
        <taxon>Pseudomonadati</taxon>
        <taxon>Pseudomonadota</taxon>
        <taxon>Gammaproteobacteria</taxon>
        <taxon>Oceanospirillales</taxon>
        <taxon>Oceanospirillaceae</taxon>
        <taxon>Marinomonas</taxon>
    </lineage>
</organism>
<proteinExistence type="predicted"/>
<dbReference type="EMBL" id="QNRF01000006">
    <property type="protein sequence ID" value="RBO82195.1"/>
    <property type="molecule type" value="Genomic_DNA"/>
</dbReference>
<protein>
    <submittedName>
        <fullName evidence="1">Uncharacterized protein</fullName>
    </submittedName>
</protein>
<keyword evidence="2" id="KW-1185">Reference proteome</keyword>
<dbReference type="RefSeq" id="WP_113874882.1">
    <property type="nucleotide sequence ID" value="NZ_QNRF01000006.1"/>
</dbReference>
<sequence>MPKDSGTYNKLDTKSVRNDVTKSVTYLKNKLPSLVSHPLNVIFLGEEHRNQVDVGVAQQILSHPPVLHEGETRVIFERGLEYPIANGMDEREDRMDPGLTHKARSKLIAGMIQDAFDEHDKNLVYVACGMNHAVEIFDALNKTMLTNFGFIVKPSSTD</sequence>
<comment type="caution">
    <text evidence="1">The sequence shown here is derived from an EMBL/GenBank/DDBJ whole genome shotgun (WGS) entry which is preliminary data.</text>
</comment>
<dbReference type="Proteomes" id="UP000252086">
    <property type="component" value="Unassembled WGS sequence"/>
</dbReference>
<dbReference type="OrthoDB" id="9554424at2"/>
<reference evidence="1 2" key="1">
    <citation type="submission" date="2018-06" db="EMBL/GenBank/DDBJ databases">
        <title>Genomic Encyclopedia of Type Strains, Phase III (KMG-III): the genomes of soil and plant-associated and newly described type strains.</title>
        <authorList>
            <person name="Whitman W."/>
        </authorList>
    </citation>
    <scope>NUCLEOTIDE SEQUENCE [LARGE SCALE GENOMIC DNA]</scope>
    <source>
        <strain evidence="1 2">CECT 7732</strain>
    </source>
</reference>
<evidence type="ECO:0000313" key="1">
    <source>
        <dbReference type="EMBL" id="RBO82195.1"/>
    </source>
</evidence>
<name>A0A366CX58_9GAMM</name>
<accession>A0A366CX58</accession>
<dbReference type="AlphaFoldDB" id="A0A366CX58"/>